<comment type="pathway">
    <text evidence="1 8 13">Porphyrin-containing compound metabolism; protoporphyrin-IX biosynthesis; 5-aminolevulinate from L-glutamyl-tRNA(Glu): step 1/2.</text>
</comment>
<evidence type="ECO:0000259" key="16">
    <source>
        <dbReference type="Pfam" id="PF05201"/>
    </source>
</evidence>
<feature type="binding site" evidence="8 10">
    <location>
        <begin position="45"/>
        <end position="48"/>
    </location>
    <ligand>
        <name>substrate</name>
    </ligand>
</feature>
<evidence type="ECO:0000259" key="15">
    <source>
        <dbReference type="Pfam" id="PF01488"/>
    </source>
</evidence>
<dbReference type="KEGG" id="clt:CM240_1127"/>
<comment type="function">
    <text evidence="8">Catalyzes the NADPH-dependent reduction of glutamyl-tRNA(Glu) to glutamate 1-semialdehyde (GSA).</text>
</comment>
<evidence type="ECO:0000256" key="12">
    <source>
        <dbReference type="PIRSR" id="PIRSR000445-4"/>
    </source>
</evidence>
<dbReference type="GO" id="GO:0019353">
    <property type="term" value="P:protoporphyrinogen IX biosynthetic process from glutamate"/>
    <property type="evidence" value="ECO:0007669"/>
    <property type="project" value="TreeGrafter"/>
</dbReference>
<dbReference type="Pfam" id="PF01488">
    <property type="entry name" value="Shikimate_DH"/>
    <property type="match status" value="1"/>
</dbReference>
<evidence type="ECO:0000256" key="4">
    <source>
        <dbReference type="ARBA" id="ARBA00022857"/>
    </source>
</evidence>
<organism evidence="17 18">
    <name type="scientific">Clostridium bornimense</name>
    <dbReference type="NCBI Taxonomy" id="1216932"/>
    <lineage>
        <taxon>Bacteria</taxon>
        <taxon>Bacillati</taxon>
        <taxon>Bacillota</taxon>
        <taxon>Clostridia</taxon>
        <taxon>Eubacteriales</taxon>
        <taxon>Clostridiaceae</taxon>
        <taxon>Clostridium</taxon>
    </lineage>
</organism>
<dbReference type="Gene3D" id="3.40.50.720">
    <property type="entry name" value="NAD(P)-binding Rossmann-like Domain"/>
    <property type="match status" value="1"/>
</dbReference>
<keyword evidence="6 8" id="KW-0627">Porphyrin biosynthesis</keyword>
<name>W6RUG4_9CLOT</name>
<evidence type="ECO:0000256" key="3">
    <source>
        <dbReference type="ARBA" id="ARBA00012970"/>
    </source>
</evidence>
<dbReference type="PANTHER" id="PTHR43013:SF1">
    <property type="entry name" value="GLUTAMYL-TRNA REDUCTASE"/>
    <property type="match status" value="1"/>
</dbReference>
<dbReference type="UniPathway" id="UPA00251">
    <property type="reaction ID" value="UER00316"/>
</dbReference>
<feature type="binding site" evidence="8 10">
    <location>
        <begin position="106"/>
        <end position="108"/>
    </location>
    <ligand>
        <name>substrate</name>
    </ligand>
</feature>
<accession>W6RUG4</accession>
<dbReference type="SUPFAM" id="SSF51735">
    <property type="entry name" value="NAD(P)-binding Rossmann-fold domains"/>
    <property type="match status" value="1"/>
</dbReference>
<dbReference type="InterPro" id="IPR036343">
    <property type="entry name" value="GluRdtase_N_sf"/>
</dbReference>
<dbReference type="PIRSF" id="PIRSF000445">
    <property type="entry name" value="4pyrrol_synth_GluRdtase"/>
    <property type="match status" value="1"/>
</dbReference>
<comment type="subunit">
    <text evidence="8">Homodimer.</text>
</comment>
<dbReference type="EMBL" id="HG917868">
    <property type="protein sequence ID" value="CDM68291.1"/>
    <property type="molecule type" value="Genomic_DNA"/>
</dbReference>
<evidence type="ECO:0000256" key="8">
    <source>
        <dbReference type="HAMAP-Rule" id="MF_00087"/>
    </source>
</evidence>
<feature type="binding site" evidence="8 11">
    <location>
        <begin position="177"/>
        <end position="182"/>
    </location>
    <ligand>
        <name>NADP(+)</name>
        <dbReference type="ChEBI" id="CHEBI:58349"/>
    </ligand>
</feature>
<feature type="domain" description="Glutamyl-tRNA reductase N-terminal" evidence="16">
    <location>
        <begin position="9"/>
        <end position="147"/>
    </location>
</feature>
<dbReference type="SUPFAM" id="SSF69742">
    <property type="entry name" value="Glutamyl tRNA-reductase catalytic, N-terminal domain"/>
    <property type="match status" value="1"/>
</dbReference>
<dbReference type="InterPro" id="IPR015896">
    <property type="entry name" value="4pyrrol_synth_GluRdtase_dimer"/>
</dbReference>
<dbReference type="OrthoDB" id="110209at2"/>
<dbReference type="InterPro" id="IPR015895">
    <property type="entry name" value="4pyrrol_synth_GluRdtase_N"/>
</dbReference>
<comment type="domain">
    <text evidence="8">Possesses an unusual extended V-shaped dimeric structure with each monomer consisting of three distinct domains arranged along a curved 'spinal' alpha-helix. The N-terminal catalytic domain specifically recognizes the glutamate moiety of the substrate. The second domain is the NADPH-binding domain, and the third C-terminal domain is responsible for dimerization.</text>
</comment>
<evidence type="ECO:0000256" key="6">
    <source>
        <dbReference type="ARBA" id="ARBA00023244"/>
    </source>
</evidence>
<dbReference type="Pfam" id="PF00745">
    <property type="entry name" value="GlutR_dimer"/>
    <property type="match status" value="1"/>
</dbReference>
<dbReference type="PATRIC" id="fig|1216932.3.peg.1117"/>
<evidence type="ECO:0000256" key="2">
    <source>
        <dbReference type="ARBA" id="ARBA00005916"/>
    </source>
</evidence>
<dbReference type="HOGENOM" id="CLU_035113_1_0_9"/>
<evidence type="ECO:0000256" key="7">
    <source>
        <dbReference type="ARBA" id="ARBA00047464"/>
    </source>
</evidence>
<dbReference type="HAMAP" id="MF_00087">
    <property type="entry name" value="Glu_tRNA_reductase"/>
    <property type="match status" value="1"/>
</dbReference>
<keyword evidence="5 8" id="KW-0560">Oxidoreductase</keyword>
<evidence type="ECO:0000256" key="11">
    <source>
        <dbReference type="PIRSR" id="PIRSR000445-3"/>
    </source>
</evidence>
<comment type="catalytic activity">
    <reaction evidence="7 8 13">
        <text>(S)-4-amino-5-oxopentanoate + tRNA(Glu) + NADP(+) = L-glutamyl-tRNA(Glu) + NADPH + H(+)</text>
        <dbReference type="Rhea" id="RHEA:12344"/>
        <dbReference type="Rhea" id="RHEA-COMP:9663"/>
        <dbReference type="Rhea" id="RHEA-COMP:9680"/>
        <dbReference type="ChEBI" id="CHEBI:15378"/>
        <dbReference type="ChEBI" id="CHEBI:57501"/>
        <dbReference type="ChEBI" id="CHEBI:57783"/>
        <dbReference type="ChEBI" id="CHEBI:58349"/>
        <dbReference type="ChEBI" id="CHEBI:78442"/>
        <dbReference type="ChEBI" id="CHEBI:78520"/>
        <dbReference type="EC" id="1.2.1.70"/>
    </reaction>
</comment>
<evidence type="ECO:0000313" key="17">
    <source>
        <dbReference type="EMBL" id="CDM68291.1"/>
    </source>
</evidence>
<evidence type="ECO:0000256" key="5">
    <source>
        <dbReference type="ARBA" id="ARBA00023002"/>
    </source>
</evidence>
<protein>
    <recommendedName>
        <fullName evidence="3 8">Glutamyl-tRNA reductase</fullName>
        <shortName evidence="8">GluTR</shortName>
        <ecNumber evidence="3 8">1.2.1.70</ecNumber>
    </recommendedName>
</protein>
<evidence type="ECO:0000256" key="13">
    <source>
        <dbReference type="RuleBase" id="RU000584"/>
    </source>
</evidence>
<keyword evidence="4 8" id="KW-0521">NADP</keyword>
<evidence type="ECO:0000256" key="9">
    <source>
        <dbReference type="PIRSR" id="PIRSR000445-1"/>
    </source>
</evidence>
<feature type="active site" description="Nucleophile" evidence="8 9">
    <location>
        <position position="46"/>
    </location>
</feature>
<dbReference type="InterPro" id="IPR036291">
    <property type="entry name" value="NAD(P)-bd_dom_sf"/>
</dbReference>
<feature type="domain" description="Quinate/shikimate 5-dehydrogenase/glutamyl-tRNA reductase" evidence="15">
    <location>
        <begin position="162"/>
        <end position="287"/>
    </location>
</feature>
<evidence type="ECO:0000259" key="14">
    <source>
        <dbReference type="Pfam" id="PF00745"/>
    </source>
</evidence>
<dbReference type="Proteomes" id="UP000019426">
    <property type="component" value="Chromosome M2/40_rep1"/>
</dbReference>
<dbReference type="EC" id="1.2.1.70" evidence="3 8"/>
<dbReference type="GO" id="GO:0008883">
    <property type="term" value="F:glutamyl-tRNA reductase activity"/>
    <property type="evidence" value="ECO:0007669"/>
    <property type="project" value="UniProtKB-UniRule"/>
</dbReference>
<comment type="miscellaneous">
    <text evidence="8">During catalysis, the active site Cys acts as a nucleophile attacking the alpha-carbonyl group of tRNA-bound glutamate with the formation of a thioester intermediate between enzyme and glutamate, and the concomitant release of tRNA(Glu). The thioester intermediate is finally reduced by direct hydride transfer from NADPH, to form the product GSA.</text>
</comment>
<dbReference type="AlphaFoldDB" id="W6RUG4"/>
<dbReference type="STRING" id="1216932.CM240_1127"/>
<dbReference type="Gene3D" id="3.30.460.30">
    <property type="entry name" value="Glutamyl-tRNA reductase, N-terminal domain"/>
    <property type="match status" value="1"/>
</dbReference>
<evidence type="ECO:0000313" key="18">
    <source>
        <dbReference type="Proteomes" id="UP000019426"/>
    </source>
</evidence>
<dbReference type="eggNOG" id="COG0373">
    <property type="taxonomic scope" value="Bacteria"/>
</dbReference>
<evidence type="ECO:0000256" key="10">
    <source>
        <dbReference type="PIRSR" id="PIRSR000445-2"/>
    </source>
</evidence>
<dbReference type="NCBIfam" id="TIGR01035">
    <property type="entry name" value="hemA"/>
    <property type="match status" value="1"/>
</dbReference>
<comment type="similarity">
    <text evidence="2 8 13">Belongs to the glutamyl-tRNA reductase family.</text>
</comment>
<gene>
    <name evidence="8 17" type="primary">hemA</name>
    <name evidence="17" type="ORF">CM240_1127</name>
</gene>
<evidence type="ECO:0000256" key="1">
    <source>
        <dbReference type="ARBA" id="ARBA00005059"/>
    </source>
</evidence>
<dbReference type="Pfam" id="PF05201">
    <property type="entry name" value="GlutR_N"/>
    <property type="match status" value="1"/>
</dbReference>
<dbReference type="GO" id="GO:0050661">
    <property type="term" value="F:NADP binding"/>
    <property type="evidence" value="ECO:0007669"/>
    <property type="project" value="InterPro"/>
</dbReference>
<feature type="domain" description="Tetrapyrrole biosynthesis glutamyl-tRNA reductase dimerisation" evidence="14">
    <location>
        <begin position="305"/>
        <end position="397"/>
    </location>
</feature>
<feature type="site" description="Important for activity" evidence="8 12">
    <location>
        <position position="91"/>
    </location>
</feature>
<dbReference type="PANTHER" id="PTHR43013">
    <property type="entry name" value="GLUTAMYL-TRNA REDUCTASE"/>
    <property type="match status" value="1"/>
</dbReference>
<sequence>MIQLIGLKKKTSIDIREMFVLEEEKRRKALAILRRRFNEVVILNTCNRLEFYIEGSISRCEAIDIIFEAFNWNKELKSYWFYIEEKDAIRHLMEVVCGFHSKICGEDQILSQVRKAYLESREIGSIGERLNKLFQEALGCGKKFRSEGKLYEIPVSIASIVANEIFSLGLKNILIIGYGEIGKLLAKYLLKKDVDKIFILVRNKEKIRERLDPKINIISYNEELPSNLDIETIITCTTSNEILIGKDDIKEEGKNLVVFDLSIPRNIDKDLGNYRRVNLYDVDMISNVNDKNKKLRIDRMNSNKYIVENYINDYINWNSIRNIKEYIVSIKNKKDEVVNERYKKFSSRCDDRRELELVKVLMDSVGNAYANKAIEVLKEETLRGREEECLKILTKIFMK</sequence>
<feature type="binding site" evidence="8 10">
    <location>
        <position position="101"/>
    </location>
    <ligand>
        <name>substrate</name>
    </ligand>
</feature>
<reference evidence="17 18" key="1">
    <citation type="submission" date="2013-11" db="EMBL/GenBank/DDBJ databases">
        <title>Complete genome sequence of Clostridum sp. M2/40.</title>
        <authorList>
            <person name="Wibberg D."/>
            <person name="Puehler A."/>
            <person name="Schlueter A."/>
        </authorList>
    </citation>
    <scope>NUCLEOTIDE SEQUENCE [LARGE SCALE GENOMIC DNA]</scope>
    <source>
        <strain evidence="18">M2/40</strain>
    </source>
</reference>
<keyword evidence="18" id="KW-1185">Reference proteome</keyword>
<dbReference type="InterPro" id="IPR006151">
    <property type="entry name" value="Shikm_DH/Glu-tRNA_Rdtase"/>
</dbReference>
<feature type="binding site" evidence="8 10">
    <location>
        <position position="112"/>
    </location>
    <ligand>
        <name>substrate</name>
    </ligand>
</feature>
<proteinExistence type="inferred from homology"/>
<dbReference type="InterPro" id="IPR000343">
    <property type="entry name" value="4pyrrol_synth_GluRdtase"/>
</dbReference>
<dbReference type="RefSeq" id="WP_044037247.1">
    <property type="nucleotide sequence ID" value="NZ_HG917868.1"/>
</dbReference>